<dbReference type="PIRSF" id="PIRSF000110">
    <property type="entry name" value="G6PD"/>
    <property type="match status" value="1"/>
</dbReference>
<dbReference type="HAMAP" id="MF_00966">
    <property type="entry name" value="G6PD"/>
    <property type="match status" value="1"/>
</dbReference>
<dbReference type="PROSITE" id="PS00069">
    <property type="entry name" value="G6P_DEHYDROGENASE"/>
    <property type="match status" value="1"/>
</dbReference>
<feature type="binding site" evidence="7">
    <location>
        <position position="329"/>
    </location>
    <ligand>
        <name>substrate</name>
    </ligand>
</feature>
<evidence type="ECO:0000256" key="7">
    <source>
        <dbReference type="HAMAP-Rule" id="MF_00966"/>
    </source>
</evidence>
<evidence type="ECO:0000256" key="1">
    <source>
        <dbReference type="ARBA" id="ARBA00004937"/>
    </source>
</evidence>
<sequence>MRKIPPGVGPRYPQVVVLVGATGDLSRRKLLPGLFHLASAGFIPGCRIIGVSLDDLDVEGFRTVARDSLDHFFARKVSEADWATFAETLDYVPLSAGAEALRDAAARAEAALGGESRRLHYLSVPPAAALSAVRLLGEAGLVERSRIIMEKPFGTDLASAVTLNTKLHEVFTEDRIFRIDHFLGKEPAQNILAFRFANGLFEPIWNRNFIDHVQIDVPETLGLGQRSGFYEATGAFRDMVVTHLFQILAFMAMEPPTSLEPAPISEEKNKVFRSMVPLDPRDVVRGQYSGYRTEDGVDPESDTETFIALKCQIDNWRWAGVPFFLRTGKRLAEGQRIISIAFREPPKSMFPVGSGVGAQGPDHLTFDLADASKMSLSFYGKRPGPGMRLDKQSLQFSMRDTGLIGDVLEAYERLILDAMRGDHTLFTTAEGIERLWEVSTPLLEAPPPVRLYSPGSWGPKSIHQLVAPHAWRLPFERAWRDPNPAGA</sequence>
<feature type="binding site" evidence="7">
    <location>
        <position position="151"/>
    </location>
    <ligand>
        <name>NADP(+)</name>
        <dbReference type="ChEBI" id="CHEBI:58349"/>
    </ligand>
</feature>
<organism evidence="10 11">
    <name type="scientific">Methylobacterium trifolii</name>
    <dbReference type="NCBI Taxonomy" id="1003092"/>
    <lineage>
        <taxon>Bacteria</taxon>
        <taxon>Pseudomonadati</taxon>
        <taxon>Pseudomonadota</taxon>
        <taxon>Alphaproteobacteria</taxon>
        <taxon>Hyphomicrobiales</taxon>
        <taxon>Methylobacteriaceae</taxon>
        <taxon>Methylobacterium</taxon>
    </lineage>
</organism>
<reference evidence="10" key="1">
    <citation type="journal article" date="2021" name="Front. Microbiol.">
        <title>Comprehensive Comparative Genomics and Phenotyping of Methylobacterium Species.</title>
        <authorList>
            <person name="Alessa O."/>
            <person name="Ogura Y."/>
            <person name="Fujitani Y."/>
            <person name="Takami H."/>
            <person name="Hayashi T."/>
            <person name="Sahin N."/>
            <person name="Tani A."/>
        </authorList>
    </citation>
    <scope>NUCLEOTIDE SEQUENCE</scope>
    <source>
        <strain evidence="10">DSM 23632</strain>
    </source>
</reference>
<dbReference type="PANTHER" id="PTHR23429">
    <property type="entry name" value="GLUCOSE-6-PHOSPHATE 1-DEHYDROGENASE G6PD"/>
    <property type="match status" value="1"/>
</dbReference>
<feature type="domain" description="Glucose-6-phosphate dehydrogenase NAD-binding" evidence="8">
    <location>
        <begin position="17"/>
        <end position="190"/>
    </location>
</feature>
<accession>A0ABQ4TV13</accession>
<comment type="catalytic activity">
    <reaction evidence="7">
        <text>D-glucose 6-phosphate + NADP(+) = 6-phospho-D-glucono-1,5-lactone + NADPH + H(+)</text>
        <dbReference type="Rhea" id="RHEA:15841"/>
        <dbReference type="ChEBI" id="CHEBI:15378"/>
        <dbReference type="ChEBI" id="CHEBI:57783"/>
        <dbReference type="ChEBI" id="CHEBI:57955"/>
        <dbReference type="ChEBI" id="CHEBI:58349"/>
        <dbReference type="ChEBI" id="CHEBI:61548"/>
        <dbReference type="EC" id="1.1.1.49"/>
    </reaction>
</comment>
<protein>
    <recommendedName>
        <fullName evidence="7">Glucose-6-phosphate 1-dehydrogenase</fullName>
        <shortName evidence="7">G6PD</shortName>
        <ecNumber evidence="7">1.1.1.49</ecNumber>
    </recommendedName>
</protein>
<name>A0ABQ4TV13_9HYPH</name>
<feature type="binding site" evidence="7">
    <location>
        <position position="219"/>
    </location>
    <ligand>
        <name>substrate</name>
    </ligand>
</feature>
<evidence type="ECO:0000313" key="10">
    <source>
        <dbReference type="EMBL" id="GJE59065.1"/>
    </source>
</evidence>
<evidence type="ECO:0000259" key="9">
    <source>
        <dbReference type="Pfam" id="PF02781"/>
    </source>
</evidence>
<dbReference type="InterPro" id="IPR036291">
    <property type="entry name" value="NAD(P)-bd_dom_sf"/>
</dbReference>
<evidence type="ECO:0000256" key="3">
    <source>
        <dbReference type="ARBA" id="ARBA00022526"/>
    </source>
</evidence>
<dbReference type="Pfam" id="PF00479">
    <property type="entry name" value="G6PD_N"/>
    <property type="match status" value="1"/>
</dbReference>
<dbReference type="InterPro" id="IPR001282">
    <property type="entry name" value="G6P_DH"/>
</dbReference>
<evidence type="ECO:0000256" key="4">
    <source>
        <dbReference type="ARBA" id="ARBA00022857"/>
    </source>
</evidence>
<feature type="binding site" evidence="7">
    <location>
        <position position="238"/>
    </location>
    <ligand>
        <name>substrate</name>
    </ligand>
</feature>
<dbReference type="EMBL" id="BPRB01000061">
    <property type="protein sequence ID" value="GJE59065.1"/>
    <property type="molecule type" value="Genomic_DNA"/>
</dbReference>
<dbReference type="Pfam" id="PF02781">
    <property type="entry name" value="G6PD_C"/>
    <property type="match status" value="1"/>
</dbReference>
<keyword evidence="6 7" id="KW-0119">Carbohydrate metabolism</keyword>
<dbReference type="SUPFAM" id="SSF51735">
    <property type="entry name" value="NAD(P)-binding Rossmann-fold domains"/>
    <property type="match status" value="1"/>
</dbReference>
<feature type="binding site" evidence="7">
    <location>
        <begin position="20"/>
        <end position="27"/>
    </location>
    <ligand>
        <name>NADP(+)</name>
        <dbReference type="ChEBI" id="CHEBI:58349"/>
    </ligand>
</feature>
<keyword evidence="5 7" id="KW-0560">Oxidoreductase</keyword>
<dbReference type="Gene3D" id="3.30.360.10">
    <property type="entry name" value="Dihydrodipicolinate Reductase, domain 2"/>
    <property type="match status" value="1"/>
</dbReference>
<dbReference type="InterPro" id="IPR022675">
    <property type="entry name" value="G6P_DH_C"/>
</dbReference>
<comment type="similarity">
    <text evidence="2 7">Belongs to the glucose-6-phosphate dehydrogenase family.</text>
</comment>
<dbReference type="EC" id="1.1.1.49" evidence="7"/>
<dbReference type="PANTHER" id="PTHR23429:SF0">
    <property type="entry name" value="GLUCOSE-6-PHOSPHATE 1-DEHYDROGENASE"/>
    <property type="match status" value="1"/>
</dbReference>
<dbReference type="Gene3D" id="3.40.50.720">
    <property type="entry name" value="NAD(P)-binding Rossmann-like Domain"/>
    <property type="match status" value="1"/>
</dbReference>
<dbReference type="InterPro" id="IPR022674">
    <property type="entry name" value="G6P_DH_NAD-bd"/>
</dbReference>
<evidence type="ECO:0000256" key="5">
    <source>
        <dbReference type="ARBA" id="ARBA00023002"/>
    </source>
</evidence>
<feature type="binding site" evidence="7">
    <location>
        <position position="185"/>
    </location>
    <ligand>
        <name>substrate</name>
    </ligand>
</feature>
<proteinExistence type="inferred from homology"/>
<comment type="pathway">
    <text evidence="1 7">Carbohydrate degradation; pentose phosphate pathway; D-ribulose 5-phosphate from D-glucose 6-phosphate (oxidative stage): step 1/3.</text>
</comment>
<evidence type="ECO:0000259" key="8">
    <source>
        <dbReference type="Pfam" id="PF00479"/>
    </source>
</evidence>
<dbReference type="RefSeq" id="WP_238181657.1">
    <property type="nucleotide sequence ID" value="NZ_BPRB01000061.1"/>
</dbReference>
<comment type="caution">
    <text evidence="10">The sequence shown here is derived from an EMBL/GenBank/DDBJ whole genome shotgun (WGS) entry which is preliminary data.</text>
</comment>
<keyword evidence="11" id="KW-1185">Reference proteome</keyword>
<feature type="binding site" evidence="7">
    <location>
        <position position="181"/>
    </location>
    <ligand>
        <name>substrate</name>
    </ligand>
</feature>
<evidence type="ECO:0000256" key="2">
    <source>
        <dbReference type="ARBA" id="ARBA00009975"/>
    </source>
</evidence>
<dbReference type="PRINTS" id="PR00079">
    <property type="entry name" value="G6PDHDRGNASE"/>
</dbReference>
<evidence type="ECO:0000313" key="11">
    <source>
        <dbReference type="Proteomes" id="UP001055057"/>
    </source>
</evidence>
<comment type="function">
    <text evidence="7">Catalyzes the oxidation of glucose 6-phosphate to 6-phosphogluconolactone.</text>
</comment>
<gene>
    <name evidence="10" type="primary">zwf_3</name>
    <name evidence="7" type="synonym">zwf</name>
    <name evidence="10" type="ORF">MPOCJGCO_1152</name>
</gene>
<dbReference type="Proteomes" id="UP001055057">
    <property type="component" value="Unassembled WGS sequence"/>
</dbReference>
<feature type="active site" description="Proton acceptor" evidence="7">
    <location>
        <position position="243"/>
    </location>
</feature>
<comment type="caution">
    <text evidence="7">Lacks conserved residue(s) required for the propagation of feature annotation.</text>
</comment>
<evidence type="ECO:0000256" key="6">
    <source>
        <dbReference type="ARBA" id="ARBA00023277"/>
    </source>
</evidence>
<keyword evidence="4 7" id="KW-0521">NADP</keyword>
<dbReference type="InterPro" id="IPR019796">
    <property type="entry name" value="G6P_DH_AS"/>
</dbReference>
<dbReference type="NCBIfam" id="TIGR00871">
    <property type="entry name" value="zwf"/>
    <property type="match status" value="1"/>
</dbReference>
<dbReference type="SUPFAM" id="SSF55347">
    <property type="entry name" value="Glyceraldehyde-3-phosphate dehydrogenase-like, C-terminal domain"/>
    <property type="match status" value="1"/>
</dbReference>
<feature type="domain" description="Glucose-6-phosphate dehydrogenase C-terminal" evidence="9">
    <location>
        <begin position="192"/>
        <end position="470"/>
    </location>
</feature>
<keyword evidence="3 7" id="KW-0313">Glucose metabolism</keyword>
<reference evidence="10" key="2">
    <citation type="submission" date="2021-08" db="EMBL/GenBank/DDBJ databases">
        <authorList>
            <person name="Tani A."/>
            <person name="Ola A."/>
            <person name="Ogura Y."/>
            <person name="Katsura K."/>
            <person name="Hayashi T."/>
        </authorList>
    </citation>
    <scope>NUCLEOTIDE SEQUENCE</scope>
    <source>
        <strain evidence="10">DSM 23632</strain>
    </source>
</reference>